<name>A0A0K6IC04_9HYPH</name>
<evidence type="ECO:0000313" key="1">
    <source>
        <dbReference type="EMBL" id="CUB00644.1"/>
    </source>
</evidence>
<dbReference type="Proteomes" id="UP000183900">
    <property type="component" value="Unassembled WGS sequence"/>
</dbReference>
<proteinExistence type="predicted"/>
<dbReference type="RefSeq" id="WP_055457077.1">
    <property type="nucleotide sequence ID" value="NZ_CYHE01000020.1"/>
</dbReference>
<dbReference type="OrthoDB" id="5298197at2"/>
<dbReference type="EMBL" id="CYHE01000020">
    <property type="protein sequence ID" value="CUB00644.1"/>
    <property type="molecule type" value="Genomic_DNA"/>
</dbReference>
<dbReference type="AlphaFoldDB" id="A0A0K6IC04"/>
<reference evidence="2" key="1">
    <citation type="submission" date="2015-08" db="EMBL/GenBank/DDBJ databases">
        <authorList>
            <person name="Varghese N."/>
        </authorList>
    </citation>
    <scope>NUCLEOTIDE SEQUENCE [LARGE SCALE GENOMIC DNA]</scope>
    <source>
        <strain evidence="2">DSM 23407</strain>
    </source>
</reference>
<evidence type="ECO:0000313" key="2">
    <source>
        <dbReference type="Proteomes" id="UP000183900"/>
    </source>
</evidence>
<dbReference type="InterPro" id="IPR015001">
    <property type="entry name" value="DUF1850"/>
</dbReference>
<keyword evidence="2" id="KW-1185">Reference proteome</keyword>
<organism evidence="1 2">
    <name type="scientific">Pannonibacter indicus</name>
    <dbReference type="NCBI Taxonomy" id="466044"/>
    <lineage>
        <taxon>Bacteria</taxon>
        <taxon>Pseudomonadati</taxon>
        <taxon>Pseudomonadota</taxon>
        <taxon>Alphaproteobacteria</taxon>
        <taxon>Hyphomicrobiales</taxon>
        <taxon>Stappiaceae</taxon>
        <taxon>Pannonibacter</taxon>
    </lineage>
</organism>
<dbReference type="Pfam" id="PF08905">
    <property type="entry name" value="DUF1850"/>
    <property type="match status" value="1"/>
</dbReference>
<protein>
    <recommendedName>
        <fullName evidence="3">DUF1850 domain-containing protein</fullName>
    </recommendedName>
</protein>
<accession>A0A0K6IC04</accession>
<sequence length="118" mass="12545">MSACLLAGALTLSLSGPFTLEWTHSVEKTQWQETWVVTQDGLKLQEARVRGSGAGMEPGDGARLQDGWWIWTPTLPPQPELLLAASGATVSGWTLCADGTCHVIGADASEPVRIAPCE</sequence>
<evidence type="ECO:0008006" key="3">
    <source>
        <dbReference type="Google" id="ProtNLM"/>
    </source>
</evidence>
<gene>
    <name evidence="1" type="ORF">Ga0061067_12018</name>
</gene>